<dbReference type="Proteomes" id="UP001164250">
    <property type="component" value="Chromosome 13"/>
</dbReference>
<gene>
    <name evidence="1" type="ORF">Patl1_23203</name>
</gene>
<organism evidence="1 2">
    <name type="scientific">Pistacia atlantica</name>
    <dbReference type="NCBI Taxonomy" id="434234"/>
    <lineage>
        <taxon>Eukaryota</taxon>
        <taxon>Viridiplantae</taxon>
        <taxon>Streptophyta</taxon>
        <taxon>Embryophyta</taxon>
        <taxon>Tracheophyta</taxon>
        <taxon>Spermatophyta</taxon>
        <taxon>Magnoliopsida</taxon>
        <taxon>eudicotyledons</taxon>
        <taxon>Gunneridae</taxon>
        <taxon>Pentapetalae</taxon>
        <taxon>rosids</taxon>
        <taxon>malvids</taxon>
        <taxon>Sapindales</taxon>
        <taxon>Anacardiaceae</taxon>
        <taxon>Pistacia</taxon>
    </lineage>
</organism>
<evidence type="ECO:0000313" key="2">
    <source>
        <dbReference type="Proteomes" id="UP001164250"/>
    </source>
</evidence>
<evidence type="ECO:0000313" key="1">
    <source>
        <dbReference type="EMBL" id="KAJ0079518.1"/>
    </source>
</evidence>
<name>A0ACC0ZX11_9ROSI</name>
<reference evidence="2" key="1">
    <citation type="journal article" date="2023" name="G3 (Bethesda)">
        <title>Genome assembly and association tests identify interacting loci associated with vigor, precocity, and sex in interspecific pistachio rootstocks.</title>
        <authorList>
            <person name="Palmer W."/>
            <person name="Jacygrad E."/>
            <person name="Sagayaradj S."/>
            <person name="Cavanaugh K."/>
            <person name="Han R."/>
            <person name="Bertier L."/>
            <person name="Beede B."/>
            <person name="Kafkas S."/>
            <person name="Golino D."/>
            <person name="Preece J."/>
            <person name="Michelmore R."/>
        </authorList>
    </citation>
    <scope>NUCLEOTIDE SEQUENCE [LARGE SCALE GENOMIC DNA]</scope>
</reference>
<protein>
    <submittedName>
        <fullName evidence="1">Uncharacterized protein</fullName>
    </submittedName>
</protein>
<accession>A0ACC0ZX11</accession>
<keyword evidence="2" id="KW-1185">Reference proteome</keyword>
<proteinExistence type="predicted"/>
<sequence length="336" mass="38841">MIQMLGESFTIVTQLASSSRDFYFIFLVLLSDCHILMQERRYLLKEFPELVSCGESSKLLEVGCGNGSTILPILRSLRYSKGPVGFVYFLSLNDDFLGCLTSYIGIKTALYVEFVSSPFYVKVAFDKVGTRISLCMLATVALRFLKGLKNLWRTSDVASVKNRFFPFYCDFCTTGFPEWLACNYCRGSRPQKKHDCFSDVEEKNRPQLTYLLREIVVYRALQIFTLSAVPLQGMPRALRDCYSVLKPGGLLFFRDYGLYDMTMLRFKLEQRVGFREYMRSDGTRSYFFSIDVVRNLFVDAGFIEVELEYCCVKSVNRRNGKSMQRVWVHGKFKKPL</sequence>
<comment type="caution">
    <text evidence="1">The sequence shown here is derived from an EMBL/GenBank/DDBJ whole genome shotgun (WGS) entry which is preliminary data.</text>
</comment>
<dbReference type="EMBL" id="CM047909">
    <property type="protein sequence ID" value="KAJ0079518.1"/>
    <property type="molecule type" value="Genomic_DNA"/>
</dbReference>